<feature type="compositionally biased region" description="Basic and acidic residues" evidence="1">
    <location>
        <begin position="160"/>
        <end position="187"/>
    </location>
</feature>
<evidence type="ECO:0000313" key="2">
    <source>
        <dbReference type="EMBL" id="KAJ1644519.1"/>
    </source>
</evidence>
<feature type="region of interest" description="Disordered" evidence="1">
    <location>
        <begin position="147"/>
        <end position="233"/>
    </location>
</feature>
<feature type="compositionally biased region" description="Basic residues" evidence="1">
    <location>
        <begin position="209"/>
        <end position="220"/>
    </location>
</feature>
<dbReference type="PANTHER" id="PTHR28096:SF1">
    <property type="entry name" value="PROTEIN FAF1"/>
    <property type="match status" value="1"/>
</dbReference>
<dbReference type="AlphaFoldDB" id="A0A9W7XK46"/>
<gene>
    <name evidence="2" type="ORF">LPJ64_003827</name>
</gene>
<accession>A0A9W7XK46</accession>
<dbReference type="Proteomes" id="UP001145021">
    <property type="component" value="Unassembled WGS sequence"/>
</dbReference>
<evidence type="ECO:0000313" key="3">
    <source>
        <dbReference type="Proteomes" id="UP001145021"/>
    </source>
</evidence>
<feature type="compositionally biased region" description="Basic and acidic residues" evidence="1">
    <location>
        <begin position="51"/>
        <end position="68"/>
    </location>
</feature>
<feature type="region of interest" description="Disordered" evidence="1">
    <location>
        <begin position="39"/>
        <end position="68"/>
    </location>
</feature>
<sequence length="233" mass="26050">MQPAQRKPKTAPEVVVFDSSALSKKPAGTKADYKKFMSSKISKINAKPAKMSKEEKKEDDESREHDRELKELLEGKLMIEKLHESQLSGKDRHSHNTKKLVKLGMKIKSKANLPANQFFNTLKNQQKRTAQELQDAKDRGILNAAMKRDIEMRHMGKTSDSNDRRKPKIKMGDRGLRIGSGKYKDGVLHISQSHIDRVSGAGKTQGRIGKGKSKGKGKGKGKGDSRGKGKKHR</sequence>
<dbReference type="GO" id="GO:0000462">
    <property type="term" value="P:maturation of SSU-rRNA from tricistronic rRNA transcript (SSU-rRNA, 5.8S rRNA, LSU-rRNA)"/>
    <property type="evidence" value="ECO:0007669"/>
    <property type="project" value="TreeGrafter"/>
</dbReference>
<dbReference type="PANTHER" id="PTHR28096">
    <property type="entry name" value="PROTEIN FAF1"/>
    <property type="match status" value="1"/>
</dbReference>
<dbReference type="GO" id="GO:0005730">
    <property type="term" value="C:nucleolus"/>
    <property type="evidence" value="ECO:0007669"/>
    <property type="project" value="TreeGrafter"/>
</dbReference>
<protein>
    <submittedName>
        <fullName evidence="2">Uncharacterized protein</fullName>
    </submittedName>
</protein>
<comment type="caution">
    <text evidence="2">The sequence shown here is derived from an EMBL/GenBank/DDBJ whole genome shotgun (WGS) entry which is preliminary data.</text>
</comment>
<dbReference type="InterPro" id="IPR053030">
    <property type="entry name" value="Ribosomal_biogenesis_FAF1-like"/>
</dbReference>
<proteinExistence type="predicted"/>
<reference evidence="2" key="1">
    <citation type="submission" date="2022-07" db="EMBL/GenBank/DDBJ databases">
        <title>Phylogenomic reconstructions and comparative analyses of Kickxellomycotina fungi.</title>
        <authorList>
            <person name="Reynolds N.K."/>
            <person name="Stajich J.E."/>
            <person name="Barry K."/>
            <person name="Grigoriev I.V."/>
            <person name="Crous P."/>
            <person name="Smith M.E."/>
        </authorList>
    </citation>
    <scope>NUCLEOTIDE SEQUENCE</scope>
    <source>
        <strain evidence="2">NBRC 105413</strain>
    </source>
</reference>
<dbReference type="EMBL" id="JANBOH010000160">
    <property type="protein sequence ID" value="KAJ1644519.1"/>
    <property type="molecule type" value="Genomic_DNA"/>
</dbReference>
<evidence type="ECO:0000256" key="1">
    <source>
        <dbReference type="SAM" id="MobiDB-lite"/>
    </source>
</evidence>
<name>A0A9W7XK46_9FUNG</name>
<keyword evidence="3" id="KW-1185">Reference proteome</keyword>
<organism evidence="2 3">
    <name type="scientific">Coemansia asiatica</name>
    <dbReference type="NCBI Taxonomy" id="1052880"/>
    <lineage>
        <taxon>Eukaryota</taxon>
        <taxon>Fungi</taxon>
        <taxon>Fungi incertae sedis</taxon>
        <taxon>Zoopagomycota</taxon>
        <taxon>Kickxellomycotina</taxon>
        <taxon>Kickxellomycetes</taxon>
        <taxon>Kickxellales</taxon>
        <taxon>Kickxellaceae</taxon>
        <taxon>Coemansia</taxon>
    </lineage>
</organism>